<dbReference type="Proteomes" id="UP001221757">
    <property type="component" value="Unassembled WGS sequence"/>
</dbReference>
<dbReference type="Pfam" id="PF24016">
    <property type="entry name" value="DUF7330"/>
    <property type="match status" value="1"/>
</dbReference>
<accession>A0AAD7G2K4</accession>
<evidence type="ECO:0000313" key="3">
    <source>
        <dbReference type="Proteomes" id="UP001221757"/>
    </source>
</evidence>
<dbReference type="EMBL" id="JARKIE010000252">
    <property type="protein sequence ID" value="KAJ7661143.1"/>
    <property type="molecule type" value="Genomic_DNA"/>
</dbReference>
<protein>
    <recommendedName>
        <fullName evidence="1">DUF7330 domain-containing protein</fullName>
    </recommendedName>
</protein>
<keyword evidence="3" id="KW-1185">Reference proteome</keyword>
<feature type="non-terminal residue" evidence="2">
    <location>
        <position position="75"/>
    </location>
</feature>
<dbReference type="AlphaFoldDB" id="A0AAD7G2K4"/>
<dbReference type="InterPro" id="IPR055754">
    <property type="entry name" value="DUF7330"/>
</dbReference>
<proteinExistence type="predicted"/>
<feature type="non-terminal residue" evidence="2">
    <location>
        <position position="1"/>
    </location>
</feature>
<organism evidence="2 3">
    <name type="scientific">Mycena rosella</name>
    <name type="common">Pink bonnet</name>
    <name type="synonym">Agaricus rosellus</name>
    <dbReference type="NCBI Taxonomy" id="1033263"/>
    <lineage>
        <taxon>Eukaryota</taxon>
        <taxon>Fungi</taxon>
        <taxon>Dikarya</taxon>
        <taxon>Basidiomycota</taxon>
        <taxon>Agaricomycotina</taxon>
        <taxon>Agaricomycetes</taxon>
        <taxon>Agaricomycetidae</taxon>
        <taxon>Agaricales</taxon>
        <taxon>Marasmiineae</taxon>
        <taxon>Mycenaceae</taxon>
        <taxon>Mycena</taxon>
    </lineage>
</organism>
<comment type="caution">
    <text evidence="2">The sequence shown here is derived from an EMBL/GenBank/DDBJ whole genome shotgun (WGS) entry which is preliminary data.</text>
</comment>
<evidence type="ECO:0000259" key="1">
    <source>
        <dbReference type="Pfam" id="PF24016"/>
    </source>
</evidence>
<gene>
    <name evidence="2" type="ORF">B0H17DRAFT_909806</name>
</gene>
<feature type="domain" description="DUF7330" evidence="1">
    <location>
        <begin position="2"/>
        <end position="73"/>
    </location>
</feature>
<reference evidence="2" key="1">
    <citation type="submission" date="2023-03" db="EMBL/GenBank/DDBJ databases">
        <title>Massive genome expansion in bonnet fungi (Mycena s.s.) driven by repeated elements and novel gene families across ecological guilds.</title>
        <authorList>
            <consortium name="Lawrence Berkeley National Laboratory"/>
            <person name="Harder C.B."/>
            <person name="Miyauchi S."/>
            <person name="Viragh M."/>
            <person name="Kuo A."/>
            <person name="Thoen E."/>
            <person name="Andreopoulos B."/>
            <person name="Lu D."/>
            <person name="Skrede I."/>
            <person name="Drula E."/>
            <person name="Henrissat B."/>
            <person name="Morin E."/>
            <person name="Kohler A."/>
            <person name="Barry K."/>
            <person name="LaButti K."/>
            <person name="Morin E."/>
            <person name="Salamov A."/>
            <person name="Lipzen A."/>
            <person name="Mereny Z."/>
            <person name="Hegedus B."/>
            <person name="Baldrian P."/>
            <person name="Stursova M."/>
            <person name="Weitz H."/>
            <person name="Taylor A."/>
            <person name="Grigoriev I.V."/>
            <person name="Nagy L.G."/>
            <person name="Martin F."/>
            <person name="Kauserud H."/>
        </authorList>
    </citation>
    <scope>NUCLEOTIDE SEQUENCE</scope>
    <source>
        <strain evidence="2">CBHHK067</strain>
    </source>
</reference>
<name>A0AAD7G2K4_MYCRO</name>
<evidence type="ECO:0000313" key="2">
    <source>
        <dbReference type="EMBL" id="KAJ7661143.1"/>
    </source>
</evidence>
<sequence>ESTLGQLCIFLPRTFHGPLGFSSSLRAVRLSPELRRASTPLSEADGAARWFVGGVAAWLARGERGDQVLLRADFG</sequence>